<dbReference type="AlphaFoldDB" id="L9ZA50"/>
<evidence type="ECO:0000313" key="3">
    <source>
        <dbReference type="Proteomes" id="UP000011592"/>
    </source>
</evidence>
<feature type="region of interest" description="Disordered" evidence="1">
    <location>
        <begin position="1"/>
        <end position="34"/>
    </location>
</feature>
<gene>
    <name evidence="2" type="ORF">C486_03309</name>
</gene>
<accession>L9ZA50</accession>
<sequence length="34" mass="3369">MPPGESDSLSSPDTDDGGAATADDQADENASTDE</sequence>
<dbReference type="Proteomes" id="UP000011592">
    <property type="component" value="Unassembled WGS sequence"/>
</dbReference>
<reference evidence="2 3" key="1">
    <citation type="journal article" date="2014" name="PLoS Genet.">
        <title>Phylogenetically driven sequencing of extremely halophilic archaea reveals strategies for static and dynamic osmo-response.</title>
        <authorList>
            <person name="Becker E.A."/>
            <person name="Seitzer P.M."/>
            <person name="Tritt A."/>
            <person name="Larsen D."/>
            <person name="Krusor M."/>
            <person name="Yao A.I."/>
            <person name="Wu D."/>
            <person name="Madern D."/>
            <person name="Eisen J.A."/>
            <person name="Darling A.E."/>
            <person name="Facciotti M.T."/>
        </authorList>
    </citation>
    <scope>NUCLEOTIDE SEQUENCE [LARGE SCALE GENOMIC DNA]</scope>
    <source>
        <strain evidence="2 3">JCM 14663</strain>
    </source>
</reference>
<dbReference type="EMBL" id="AOIJ01000033">
    <property type="protein sequence ID" value="ELY82871.1"/>
    <property type="molecule type" value="Genomic_DNA"/>
</dbReference>
<organism evidence="2 3">
    <name type="scientific">Natrinema gari JCM 14663</name>
    <dbReference type="NCBI Taxonomy" id="1230459"/>
    <lineage>
        <taxon>Archaea</taxon>
        <taxon>Methanobacteriati</taxon>
        <taxon>Methanobacteriota</taxon>
        <taxon>Stenosarchaea group</taxon>
        <taxon>Halobacteria</taxon>
        <taxon>Halobacteriales</taxon>
        <taxon>Natrialbaceae</taxon>
        <taxon>Natrinema</taxon>
    </lineage>
</organism>
<evidence type="ECO:0000256" key="1">
    <source>
        <dbReference type="SAM" id="MobiDB-lite"/>
    </source>
</evidence>
<keyword evidence="3" id="KW-1185">Reference proteome</keyword>
<name>L9ZA50_9EURY</name>
<evidence type="ECO:0000313" key="2">
    <source>
        <dbReference type="EMBL" id="ELY82871.1"/>
    </source>
</evidence>
<protein>
    <submittedName>
        <fullName evidence="2">Blue copper domain protein</fullName>
    </submittedName>
</protein>
<feature type="compositionally biased region" description="Acidic residues" evidence="1">
    <location>
        <begin position="24"/>
        <end position="34"/>
    </location>
</feature>
<proteinExistence type="predicted"/>
<comment type="caution">
    <text evidence="2">The sequence shown here is derived from an EMBL/GenBank/DDBJ whole genome shotgun (WGS) entry which is preliminary data.</text>
</comment>